<evidence type="ECO:0000256" key="1">
    <source>
        <dbReference type="SAM" id="MobiDB-lite"/>
    </source>
</evidence>
<name>A0A409X9I2_9AGAR</name>
<protein>
    <submittedName>
        <fullName evidence="2">Uncharacterized protein</fullName>
    </submittedName>
</protein>
<comment type="caution">
    <text evidence="2">The sequence shown here is derived from an EMBL/GenBank/DDBJ whole genome shotgun (WGS) entry which is preliminary data.</text>
</comment>
<feature type="region of interest" description="Disordered" evidence="1">
    <location>
        <begin position="141"/>
        <end position="175"/>
    </location>
</feature>
<evidence type="ECO:0000313" key="2">
    <source>
        <dbReference type="EMBL" id="PPQ87405.1"/>
    </source>
</evidence>
<reference evidence="2 3" key="1">
    <citation type="journal article" date="2018" name="Evol. Lett.">
        <title>Horizontal gene cluster transfer increased hallucinogenic mushroom diversity.</title>
        <authorList>
            <person name="Reynolds H.T."/>
            <person name="Vijayakumar V."/>
            <person name="Gluck-Thaler E."/>
            <person name="Korotkin H.B."/>
            <person name="Matheny P.B."/>
            <person name="Slot J.C."/>
        </authorList>
    </citation>
    <scope>NUCLEOTIDE SEQUENCE [LARGE SCALE GENOMIC DNA]</scope>
    <source>
        <strain evidence="2 3">2629</strain>
    </source>
</reference>
<dbReference type="Proteomes" id="UP000284842">
    <property type="component" value="Unassembled WGS sequence"/>
</dbReference>
<proteinExistence type="predicted"/>
<evidence type="ECO:0000313" key="3">
    <source>
        <dbReference type="Proteomes" id="UP000284842"/>
    </source>
</evidence>
<gene>
    <name evidence="2" type="ORF">CVT24_001635</name>
</gene>
<dbReference type="OrthoDB" id="2688210at2759"/>
<sequence>MFGRFWGGLQVHKWARVHDNSGVDRKALLIYQGEQRRIWHLMATRGESLPDLSVLSEPLLNIARAEAMKKHFLRPPAGRNPDRSQTVTHLAETRDPSRQLVTAQVLRAGLGLARCPLFAPHPKLLPARVFLRAQAPKSYQPAQSAWGDTNTTSSTAVRNRPSTESIRQWPSESTELCGSSRVEPLCATTSNLTGSARALLTANDTDVLDVPLPLTVLKSALERRREIKHVIQGLELGFVVGFPTISSIQLPQNRPSVDTHKSHFLSIVRDELQKGRYIGPAKQADLLNALGPLQSSPISIIPKT</sequence>
<dbReference type="AlphaFoldDB" id="A0A409X9I2"/>
<accession>A0A409X9I2</accession>
<dbReference type="EMBL" id="NHTK01004271">
    <property type="protein sequence ID" value="PPQ87405.1"/>
    <property type="molecule type" value="Genomic_DNA"/>
</dbReference>
<organism evidence="2 3">
    <name type="scientific">Panaeolus cyanescens</name>
    <dbReference type="NCBI Taxonomy" id="181874"/>
    <lineage>
        <taxon>Eukaryota</taxon>
        <taxon>Fungi</taxon>
        <taxon>Dikarya</taxon>
        <taxon>Basidiomycota</taxon>
        <taxon>Agaricomycotina</taxon>
        <taxon>Agaricomycetes</taxon>
        <taxon>Agaricomycetidae</taxon>
        <taxon>Agaricales</taxon>
        <taxon>Agaricineae</taxon>
        <taxon>Galeropsidaceae</taxon>
        <taxon>Panaeolus</taxon>
    </lineage>
</organism>
<dbReference type="InParanoid" id="A0A409X9I2"/>
<keyword evidence="3" id="KW-1185">Reference proteome</keyword>
<feature type="non-terminal residue" evidence="2">
    <location>
        <position position="304"/>
    </location>
</feature>